<feature type="signal peptide" evidence="1">
    <location>
        <begin position="1"/>
        <end position="20"/>
    </location>
</feature>
<protein>
    <submittedName>
        <fullName evidence="2">DUF481 domain-containing protein</fullName>
    </submittedName>
</protein>
<evidence type="ECO:0000313" key="3">
    <source>
        <dbReference type="Proteomes" id="UP000276260"/>
    </source>
</evidence>
<dbReference type="Proteomes" id="UP000276260">
    <property type="component" value="Unassembled WGS sequence"/>
</dbReference>
<name>A0A3P3QSR5_9GAMM</name>
<dbReference type="OrthoDB" id="5292716at2"/>
<organism evidence="2 3">
    <name type="scientific">Rheinheimera mesophila</name>
    <dbReference type="NCBI Taxonomy" id="1547515"/>
    <lineage>
        <taxon>Bacteria</taxon>
        <taxon>Pseudomonadati</taxon>
        <taxon>Pseudomonadota</taxon>
        <taxon>Gammaproteobacteria</taxon>
        <taxon>Chromatiales</taxon>
        <taxon>Chromatiaceae</taxon>
        <taxon>Rheinheimera</taxon>
    </lineage>
</organism>
<comment type="caution">
    <text evidence="2">The sequence shown here is derived from an EMBL/GenBank/DDBJ whole genome shotgun (WGS) entry which is preliminary data.</text>
</comment>
<sequence>MRLVVALSAVLLCATVSVQAQEFQLKHGEEENTIPPWAGDVEVGVVLSRGNTEATAVRTNAELKHELEDFRNKYFIQTLLQRNTQTNSATGEREDNTTGQRVGVTAQSNYKFFRSDSSLFGRAAYLNDRFGAFREQSSIAVGYANRLYEDGQNYFDFETGPGVAYDRPSEGESNSGMIWYAAGNFEYHFSETSKFKQTLEYAISLDGHNTSYTSRSAVTAQISNQLALRLSLNIKYDSDVGVDKKSTDSETAASIVYSF</sequence>
<dbReference type="InterPro" id="IPR007433">
    <property type="entry name" value="DUF481"/>
</dbReference>
<keyword evidence="3" id="KW-1185">Reference proteome</keyword>
<evidence type="ECO:0000256" key="1">
    <source>
        <dbReference type="SAM" id="SignalP"/>
    </source>
</evidence>
<dbReference type="AlphaFoldDB" id="A0A3P3QSR5"/>
<reference evidence="2 3" key="1">
    <citation type="submission" date="2018-11" db="EMBL/GenBank/DDBJ databases">
        <title>Draft genome analysis of Rheinheimera mesophila isolated from an industrial waste site.</title>
        <authorList>
            <person name="Yu Q."/>
            <person name="Qi Y."/>
            <person name="Zhang H."/>
            <person name="Lu Y."/>
            <person name="Pu J."/>
        </authorList>
    </citation>
    <scope>NUCLEOTIDE SEQUENCE [LARGE SCALE GENOMIC DNA]</scope>
    <source>
        <strain evidence="2 3">IITR13</strain>
    </source>
</reference>
<accession>A0A3P3QSR5</accession>
<keyword evidence="1" id="KW-0732">Signal</keyword>
<dbReference type="RefSeq" id="WP_046519577.1">
    <property type="nucleotide sequence ID" value="NZ_LAVS01000013.1"/>
</dbReference>
<dbReference type="EMBL" id="RRCF01000001">
    <property type="protein sequence ID" value="RRJ23303.1"/>
    <property type="molecule type" value="Genomic_DNA"/>
</dbReference>
<gene>
    <name evidence="2" type="ORF">EIK76_04265</name>
</gene>
<evidence type="ECO:0000313" key="2">
    <source>
        <dbReference type="EMBL" id="RRJ23303.1"/>
    </source>
</evidence>
<proteinExistence type="predicted"/>
<dbReference type="Pfam" id="PF04338">
    <property type="entry name" value="DUF481"/>
    <property type="match status" value="1"/>
</dbReference>
<feature type="chain" id="PRO_5018674738" evidence="1">
    <location>
        <begin position="21"/>
        <end position="259"/>
    </location>
</feature>